<evidence type="ECO:0000256" key="2">
    <source>
        <dbReference type="SAM" id="SignalP"/>
    </source>
</evidence>
<reference evidence="4" key="3">
    <citation type="submission" date="2025-08" db="UniProtKB">
        <authorList>
            <consortium name="Ensembl"/>
        </authorList>
    </citation>
    <scope>IDENTIFICATION</scope>
    <source>
        <strain evidence="4">JP 163 A</strain>
    </source>
</reference>
<dbReference type="InterPro" id="IPR016186">
    <property type="entry name" value="C-type_lectin-like/link_sf"/>
</dbReference>
<keyword evidence="2" id="KW-0732">Signal</keyword>
<reference evidence="5" key="2">
    <citation type="journal article" date="2013" name="Nat. Genet.">
        <title>The genome of the platyfish, Xiphophorus maculatus, provides insights into evolutionary adaptation and several complex traits.</title>
        <authorList>
            <person name="Schartl M."/>
            <person name="Walter R.B."/>
            <person name="Shen Y."/>
            <person name="Garcia T."/>
            <person name="Catchen J."/>
            <person name="Amores A."/>
            <person name="Braasch I."/>
            <person name="Chalopin D."/>
            <person name="Volff J.N."/>
            <person name="Lesch K.P."/>
            <person name="Bisazza A."/>
            <person name="Minx P."/>
            <person name="Hillier L."/>
            <person name="Wilson R.K."/>
            <person name="Fuerstenberg S."/>
            <person name="Boore J."/>
            <person name="Searle S."/>
            <person name="Postlethwait J.H."/>
            <person name="Warren W.C."/>
        </authorList>
    </citation>
    <scope>NUCLEOTIDE SEQUENCE [LARGE SCALE GENOMIC DNA]</scope>
    <source>
        <strain evidence="5">JP 163 A</strain>
    </source>
</reference>
<dbReference type="PANTHER" id="PTHR45784:SF3">
    <property type="entry name" value="C-TYPE LECTIN DOMAIN FAMILY 4 MEMBER K-LIKE-RELATED"/>
    <property type="match status" value="1"/>
</dbReference>
<feature type="chain" id="PRO_5017458160" evidence="2">
    <location>
        <begin position="20"/>
        <end position="319"/>
    </location>
</feature>
<dbReference type="AlphaFoldDB" id="A0A3B5QK79"/>
<dbReference type="Pfam" id="PF00059">
    <property type="entry name" value="Lectin_C"/>
    <property type="match status" value="2"/>
</dbReference>
<keyword evidence="1" id="KW-1015">Disulfide bond</keyword>
<dbReference type="SUPFAM" id="SSF56436">
    <property type="entry name" value="C-type lectin-like"/>
    <property type="match status" value="2"/>
</dbReference>
<dbReference type="PROSITE" id="PS50041">
    <property type="entry name" value="C_TYPE_LECTIN_2"/>
    <property type="match status" value="2"/>
</dbReference>
<dbReference type="OrthoDB" id="441660at2759"/>
<evidence type="ECO:0000313" key="4">
    <source>
        <dbReference type="Ensembl" id="ENSXMAP00000030932.1"/>
    </source>
</evidence>
<feature type="domain" description="C-type lectin" evidence="3">
    <location>
        <begin position="20"/>
        <end position="135"/>
    </location>
</feature>
<dbReference type="InParanoid" id="A0A3B5QK79"/>
<name>A0A3B5QK79_XIPMA</name>
<reference evidence="5" key="1">
    <citation type="submission" date="2012-01" db="EMBL/GenBank/DDBJ databases">
        <authorList>
            <person name="Walter R."/>
            <person name="Schartl M."/>
            <person name="Warren W."/>
        </authorList>
    </citation>
    <scope>NUCLEOTIDE SEQUENCE [LARGE SCALE GENOMIC DNA]</scope>
    <source>
        <strain evidence="5">JP 163 A</strain>
    </source>
</reference>
<keyword evidence="5" id="KW-1185">Reference proteome</keyword>
<evidence type="ECO:0000313" key="5">
    <source>
        <dbReference type="Proteomes" id="UP000002852"/>
    </source>
</evidence>
<dbReference type="KEGG" id="xma:111608108"/>
<dbReference type="Ensembl" id="ENSXMAT00000032814.1">
    <property type="protein sequence ID" value="ENSXMAP00000030932.1"/>
    <property type="gene ID" value="ENSXMAG00000024841.1"/>
</dbReference>
<sequence>MGNVTCLIILAGLCSLCLCMHQHQYVLFHSPKTWTDAQSYCRETCIDLATIEDMKEMDMALQSVGNDYSDAVWIGLHRGKELTWHWSLADKYFYKDGEKNYIKWKKPLSTNNCATFSNGELSTLSCLENRHSICFDRTKQGAAQYIFNPNLMTWTAARDFCRENYTDLVSLRNDAEYATVQEVANGKSVFVGLFRDPYEWSNLTDSSLRYWRESQLVNTEYHQNCVAMLKNESGKWGDRKCTEVHPFLCKCIQTKLQFIKLRISLQDSSLDLNDPAVQNSILEQMKQRLGGSVSGVNKLNWKKHSEGKVFIKETEEHNQ</sequence>
<feature type="signal peptide" evidence="2">
    <location>
        <begin position="1"/>
        <end position="19"/>
    </location>
</feature>
<accession>A0A3B5QK79</accession>
<dbReference type="PANTHER" id="PTHR45784">
    <property type="entry name" value="C-TYPE LECTIN DOMAIN FAMILY 20 MEMBER A-RELATED"/>
    <property type="match status" value="1"/>
</dbReference>
<protein>
    <submittedName>
        <fullName evidence="4">Macrophage mannose receptor 1-like</fullName>
    </submittedName>
</protein>
<proteinExistence type="predicted"/>
<dbReference type="InterPro" id="IPR018378">
    <property type="entry name" value="C-type_lectin_CS"/>
</dbReference>
<dbReference type="RefSeq" id="XP_023186578.1">
    <property type="nucleotide sequence ID" value="XM_023330810.1"/>
</dbReference>
<dbReference type="PROSITE" id="PS00615">
    <property type="entry name" value="C_TYPE_LECTIN_1"/>
    <property type="match status" value="1"/>
</dbReference>
<dbReference type="SMART" id="SM00034">
    <property type="entry name" value="CLECT"/>
    <property type="match status" value="2"/>
</dbReference>
<dbReference type="Gene3D" id="3.10.100.10">
    <property type="entry name" value="Mannose-Binding Protein A, subunit A"/>
    <property type="match status" value="2"/>
</dbReference>
<dbReference type="InterPro" id="IPR001304">
    <property type="entry name" value="C-type_lectin-like"/>
</dbReference>
<dbReference type="GeneID" id="111608108"/>
<dbReference type="GeneTree" id="ENSGT01100000263473"/>
<dbReference type="Proteomes" id="UP000002852">
    <property type="component" value="Unassembled WGS sequence"/>
</dbReference>
<evidence type="ECO:0000259" key="3">
    <source>
        <dbReference type="PROSITE" id="PS50041"/>
    </source>
</evidence>
<organism evidence="4 5">
    <name type="scientific">Xiphophorus maculatus</name>
    <name type="common">Southern platyfish</name>
    <name type="synonym">Platypoecilus maculatus</name>
    <dbReference type="NCBI Taxonomy" id="8083"/>
    <lineage>
        <taxon>Eukaryota</taxon>
        <taxon>Metazoa</taxon>
        <taxon>Chordata</taxon>
        <taxon>Craniata</taxon>
        <taxon>Vertebrata</taxon>
        <taxon>Euteleostomi</taxon>
        <taxon>Actinopterygii</taxon>
        <taxon>Neopterygii</taxon>
        <taxon>Teleostei</taxon>
        <taxon>Neoteleostei</taxon>
        <taxon>Acanthomorphata</taxon>
        <taxon>Ovalentaria</taxon>
        <taxon>Atherinomorphae</taxon>
        <taxon>Cyprinodontiformes</taxon>
        <taxon>Poeciliidae</taxon>
        <taxon>Poeciliinae</taxon>
        <taxon>Xiphophorus</taxon>
    </lineage>
</organism>
<reference evidence="4" key="4">
    <citation type="submission" date="2025-09" db="UniProtKB">
        <authorList>
            <consortium name="Ensembl"/>
        </authorList>
    </citation>
    <scope>IDENTIFICATION</scope>
    <source>
        <strain evidence="4">JP 163 A</strain>
    </source>
</reference>
<evidence type="ECO:0000256" key="1">
    <source>
        <dbReference type="ARBA" id="ARBA00023157"/>
    </source>
</evidence>
<feature type="domain" description="C-type lectin" evidence="3">
    <location>
        <begin position="140"/>
        <end position="250"/>
    </location>
</feature>
<dbReference type="InterPro" id="IPR016187">
    <property type="entry name" value="CTDL_fold"/>
</dbReference>